<gene>
    <name evidence="2" type="ORF">BRAN1462_LOCUS64781</name>
</gene>
<dbReference type="PANTHER" id="PTHR28037:SF1">
    <property type="entry name" value="ALCOHOL O-ACETYLTRANSFERASE 1-RELATED"/>
    <property type="match status" value="1"/>
</dbReference>
<feature type="region of interest" description="Disordered" evidence="1">
    <location>
        <begin position="18"/>
        <end position="44"/>
    </location>
</feature>
<sequence>MRLMGYGLTQLAHAGAGGVKLPSSLRSREREPKKNWGLDPTQPVAANRPLEVPTVKADGTVGVLMSDRIDPGVSFAGERRSNMMTPREVDAEIVAALRQRCRDNNVTVGMAVAVAALFAASDVGHDGLDFGYEAYRLLLGVDLRRFGPHGDWTNGTMAFASGALDFVLRMLPKSGDNFAAEQAGEHPRSAIGGVPFWDLARASADFTRAWMAKGYAVESTRLFDMGTRLLKLESIISASAESPSTLGREYSVTVSNAGVFAHGAPDGQYGKLHLRSVYFGISQAVSGSMLAASCLTVGGRLQVTAHAAAPIVSRAALDAFADSFVRTLTLAAQAPSRHRPVTPRVDYPTEVRGGLPFFYPLETPKGPLRCPVYEEIRSPTLPTFEIDKYIGIWYELAFHDITQANVCGCTRFNMTRHGVVIEDMFTVTCPWPWKEGVDGPWLPGYSEVSKKRRFNQWTCNMTMYYQPERLGVMRETGFGQEFDNMVLEIWRDPDMQTSTGYEYTRAIQFQCVEEPPGSGKITFTGINFLSREPVVSHGMLQEMFIRAQALGLEPYGSNDMHIIDHQGCQYPSSTDRTWMGERPEWPCPILDRELGALV</sequence>
<evidence type="ECO:0000313" key="2">
    <source>
        <dbReference type="EMBL" id="CAD9646959.1"/>
    </source>
</evidence>
<dbReference type="InterPro" id="IPR012674">
    <property type="entry name" value="Calycin"/>
</dbReference>
<organism evidence="2">
    <name type="scientific">Zooxanthella nutricula</name>
    <dbReference type="NCBI Taxonomy" id="1333877"/>
    <lineage>
        <taxon>Eukaryota</taxon>
        <taxon>Sar</taxon>
        <taxon>Alveolata</taxon>
        <taxon>Dinophyceae</taxon>
        <taxon>Peridiniales</taxon>
        <taxon>Peridiniales incertae sedis</taxon>
        <taxon>Zooxanthella</taxon>
    </lineage>
</organism>
<proteinExistence type="predicted"/>
<dbReference type="Gene3D" id="2.40.128.20">
    <property type="match status" value="1"/>
</dbReference>
<dbReference type="PANTHER" id="PTHR28037">
    <property type="entry name" value="ALCOHOL O-ACETYLTRANSFERASE 1-RELATED"/>
    <property type="match status" value="1"/>
</dbReference>
<evidence type="ECO:0008006" key="3">
    <source>
        <dbReference type="Google" id="ProtNLM"/>
    </source>
</evidence>
<dbReference type="AlphaFoldDB" id="A0A7S2QN97"/>
<reference evidence="2" key="1">
    <citation type="submission" date="2021-01" db="EMBL/GenBank/DDBJ databases">
        <authorList>
            <person name="Corre E."/>
            <person name="Pelletier E."/>
            <person name="Niang G."/>
            <person name="Scheremetjew M."/>
            <person name="Finn R."/>
            <person name="Kale V."/>
            <person name="Holt S."/>
            <person name="Cochrane G."/>
            <person name="Meng A."/>
            <person name="Brown T."/>
            <person name="Cohen L."/>
        </authorList>
    </citation>
    <scope>NUCLEOTIDE SEQUENCE</scope>
    <source>
        <strain evidence="2">RCC3387</strain>
    </source>
</reference>
<feature type="compositionally biased region" description="Basic and acidic residues" evidence="1">
    <location>
        <begin position="26"/>
        <end position="36"/>
    </location>
</feature>
<name>A0A7S2QN97_9DINO</name>
<dbReference type="InterPro" id="IPR052058">
    <property type="entry name" value="Alcohol_O-acetyltransferase"/>
</dbReference>
<dbReference type="EMBL" id="HBGW01102497">
    <property type="protein sequence ID" value="CAD9646959.1"/>
    <property type="molecule type" value="Transcribed_RNA"/>
</dbReference>
<evidence type="ECO:0000256" key="1">
    <source>
        <dbReference type="SAM" id="MobiDB-lite"/>
    </source>
</evidence>
<dbReference type="SUPFAM" id="SSF50814">
    <property type="entry name" value="Lipocalins"/>
    <property type="match status" value="1"/>
</dbReference>
<protein>
    <recommendedName>
        <fullName evidence="3">Lipocalin/cytosolic fatty-acid binding domain-containing protein</fullName>
    </recommendedName>
</protein>
<dbReference type="SUPFAM" id="SSF52777">
    <property type="entry name" value="CoA-dependent acyltransferases"/>
    <property type="match status" value="1"/>
</dbReference>
<accession>A0A7S2QN97</accession>